<organism evidence="1">
    <name type="scientific">gut metagenome</name>
    <dbReference type="NCBI Taxonomy" id="749906"/>
    <lineage>
        <taxon>unclassified sequences</taxon>
        <taxon>metagenomes</taxon>
        <taxon>organismal metagenomes</taxon>
    </lineage>
</organism>
<evidence type="ECO:0000313" key="1">
    <source>
        <dbReference type="EMBL" id="EJX00476.1"/>
    </source>
</evidence>
<accession>J9CK51</accession>
<comment type="caution">
    <text evidence="1">The sequence shown here is derived from an EMBL/GenBank/DDBJ whole genome shotgun (WGS) entry which is preliminary data.</text>
</comment>
<gene>
    <name evidence="1" type="ORF">EVA_11417</name>
</gene>
<sequence length="59" mass="6673">MLCDDVVELFLVFLDLACLYLDVGSLALHASERLVNHHAAMLERGAFAFLARYEEYGCH</sequence>
<dbReference type="AlphaFoldDB" id="J9CK51"/>
<proteinExistence type="predicted"/>
<dbReference type="EMBL" id="AMCI01003355">
    <property type="protein sequence ID" value="EJX00476.1"/>
    <property type="molecule type" value="Genomic_DNA"/>
</dbReference>
<reference evidence="1" key="1">
    <citation type="journal article" date="2012" name="PLoS ONE">
        <title>Gene sets for utilization of primary and secondary nutrition supplies in the distal gut of endangered iberian lynx.</title>
        <authorList>
            <person name="Alcaide M."/>
            <person name="Messina E."/>
            <person name="Richter M."/>
            <person name="Bargiela R."/>
            <person name="Peplies J."/>
            <person name="Huws S.A."/>
            <person name="Newbold C.J."/>
            <person name="Golyshin P.N."/>
            <person name="Simon M.A."/>
            <person name="Lopez G."/>
            <person name="Yakimov M.M."/>
            <person name="Ferrer M."/>
        </authorList>
    </citation>
    <scope>NUCLEOTIDE SEQUENCE</scope>
</reference>
<protein>
    <submittedName>
        <fullName evidence="1">Uncharacterized protein</fullName>
    </submittedName>
</protein>
<name>J9CK51_9ZZZZ</name>